<protein>
    <submittedName>
        <fullName evidence="1">Gliding motility lipoprotein GldD</fullName>
    </submittedName>
</protein>
<dbReference type="Proteomes" id="UP000317332">
    <property type="component" value="Unassembled WGS sequence"/>
</dbReference>
<proteinExistence type="predicted"/>
<dbReference type="EMBL" id="VHIQ01000002">
    <property type="protein sequence ID" value="TPV34702.1"/>
    <property type="molecule type" value="Genomic_DNA"/>
</dbReference>
<accession>A0A506PN58</accession>
<evidence type="ECO:0000313" key="2">
    <source>
        <dbReference type="Proteomes" id="UP000317332"/>
    </source>
</evidence>
<organism evidence="1 2">
    <name type="scientific">Paucihalobacter ruber</name>
    <dbReference type="NCBI Taxonomy" id="2567861"/>
    <lineage>
        <taxon>Bacteria</taxon>
        <taxon>Pseudomonadati</taxon>
        <taxon>Bacteroidota</taxon>
        <taxon>Flavobacteriia</taxon>
        <taxon>Flavobacteriales</taxon>
        <taxon>Flavobacteriaceae</taxon>
        <taxon>Paucihalobacter</taxon>
    </lineage>
</organism>
<gene>
    <name evidence="1" type="primary">gldD</name>
    <name evidence="1" type="ORF">FJ651_04000</name>
</gene>
<reference evidence="1 2" key="1">
    <citation type="submission" date="2019-06" db="EMBL/GenBank/DDBJ databases">
        <title>Flavobacteriaceae Paucihalobacterium erythroidium CWB-1, complete genome.</title>
        <authorList>
            <person name="Wu S."/>
        </authorList>
    </citation>
    <scope>NUCLEOTIDE SEQUENCE [LARGE SCALE GENOMIC DNA]</scope>
    <source>
        <strain evidence="1 2">CWB-1</strain>
    </source>
</reference>
<evidence type="ECO:0000313" key="1">
    <source>
        <dbReference type="EMBL" id="TPV34702.1"/>
    </source>
</evidence>
<dbReference type="OrthoDB" id="679501at2"/>
<dbReference type="PROSITE" id="PS51257">
    <property type="entry name" value="PROKAR_LIPOPROTEIN"/>
    <property type="match status" value="1"/>
</dbReference>
<comment type="caution">
    <text evidence="1">The sequence shown here is derived from an EMBL/GenBank/DDBJ whole genome shotgun (WGS) entry which is preliminary data.</text>
</comment>
<dbReference type="AlphaFoldDB" id="A0A506PN58"/>
<dbReference type="InterPro" id="IPR019850">
    <property type="entry name" value="GldD-like"/>
</dbReference>
<keyword evidence="1" id="KW-0449">Lipoprotein</keyword>
<dbReference type="NCBIfam" id="TIGR03512">
    <property type="entry name" value="GldD_lipo"/>
    <property type="match status" value="1"/>
</dbReference>
<sequence>MVIILKNLLITISAVAILGCAEEYKPKPNAMLRLEYPKPVYKPSSLDLPFNFEKNLASKDIETIVVESDGKSIGLNIEYPQLKGTIYLTYKAVNNNLFDLIKDAQNLTQKHTVKADEIAEVVFENPNNNVYGMFYEIGGNAASQSQFYVTDSTKHFLSGSLYFYAKPNYDSIFPASEYLKKDIKRIMETLEWKD</sequence>
<name>A0A506PN58_9FLAO</name>
<keyword evidence="2" id="KW-1185">Reference proteome</keyword>
<dbReference type="Pfam" id="PF25593">
    <property type="entry name" value="GldD_lipo"/>
    <property type="match status" value="1"/>
</dbReference>